<reference evidence="3 4" key="1">
    <citation type="journal article" date="2014" name="Nat. Commun.">
        <title>Klebsormidium flaccidum genome reveals primary factors for plant terrestrial adaptation.</title>
        <authorList>
            <person name="Hori K."/>
            <person name="Maruyama F."/>
            <person name="Fujisawa T."/>
            <person name="Togashi T."/>
            <person name="Yamamoto N."/>
            <person name="Seo M."/>
            <person name="Sato S."/>
            <person name="Yamada T."/>
            <person name="Mori H."/>
            <person name="Tajima N."/>
            <person name="Moriyama T."/>
            <person name="Ikeuchi M."/>
            <person name="Watanabe M."/>
            <person name="Wada H."/>
            <person name="Kobayashi K."/>
            <person name="Saito M."/>
            <person name="Masuda T."/>
            <person name="Sasaki-Sekimoto Y."/>
            <person name="Mashiguchi K."/>
            <person name="Awai K."/>
            <person name="Shimojima M."/>
            <person name="Masuda S."/>
            <person name="Iwai M."/>
            <person name="Nobusawa T."/>
            <person name="Narise T."/>
            <person name="Kondo S."/>
            <person name="Saito H."/>
            <person name="Sato R."/>
            <person name="Murakawa M."/>
            <person name="Ihara Y."/>
            <person name="Oshima-Yamada Y."/>
            <person name="Ohtaka K."/>
            <person name="Satoh M."/>
            <person name="Sonobe K."/>
            <person name="Ishii M."/>
            <person name="Ohtani R."/>
            <person name="Kanamori-Sato M."/>
            <person name="Honoki R."/>
            <person name="Miyazaki D."/>
            <person name="Mochizuki H."/>
            <person name="Umetsu J."/>
            <person name="Higashi K."/>
            <person name="Shibata D."/>
            <person name="Kamiya Y."/>
            <person name="Sato N."/>
            <person name="Nakamura Y."/>
            <person name="Tabata S."/>
            <person name="Ida S."/>
            <person name="Kurokawa K."/>
            <person name="Ohta H."/>
        </authorList>
    </citation>
    <scope>NUCLEOTIDE SEQUENCE [LARGE SCALE GENOMIC DNA]</scope>
    <source>
        <strain evidence="3 4">NIES-2285</strain>
    </source>
</reference>
<dbReference type="EMBL" id="DF237117">
    <property type="protein sequence ID" value="GAQ83922.1"/>
    <property type="molecule type" value="Genomic_DNA"/>
</dbReference>
<evidence type="ECO:0000313" key="4">
    <source>
        <dbReference type="Proteomes" id="UP000054558"/>
    </source>
</evidence>
<feature type="region of interest" description="Disordered" evidence="1">
    <location>
        <begin position="1456"/>
        <end position="1482"/>
    </location>
</feature>
<evidence type="ECO:0000259" key="2">
    <source>
        <dbReference type="Pfam" id="PF02399"/>
    </source>
</evidence>
<dbReference type="InterPro" id="IPR003450">
    <property type="entry name" value="Replication_origin-bd"/>
</dbReference>
<evidence type="ECO:0000256" key="1">
    <source>
        <dbReference type="SAM" id="MobiDB-lite"/>
    </source>
</evidence>
<name>A0A1Y1I1T0_KLENI</name>
<feature type="compositionally biased region" description="Low complexity" evidence="1">
    <location>
        <begin position="1461"/>
        <end position="1476"/>
    </location>
</feature>
<feature type="compositionally biased region" description="Polar residues" evidence="1">
    <location>
        <begin position="205"/>
        <end position="216"/>
    </location>
</feature>
<feature type="domain" description="Replication origin-binding protein" evidence="2">
    <location>
        <begin position="1161"/>
        <end position="1232"/>
    </location>
</feature>
<feature type="compositionally biased region" description="Acidic residues" evidence="1">
    <location>
        <begin position="504"/>
        <end position="536"/>
    </location>
</feature>
<dbReference type="GO" id="GO:0006260">
    <property type="term" value="P:DNA replication"/>
    <property type="evidence" value="ECO:0007669"/>
    <property type="project" value="InterPro"/>
</dbReference>
<proteinExistence type="predicted"/>
<dbReference type="Pfam" id="PF02399">
    <property type="entry name" value="Herpes_ori_bp"/>
    <property type="match status" value="1"/>
</dbReference>
<protein>
    <recommendedName>
        <fullName evidence="2">Replication origin-binding protein domain-containing protein</fullName>
    </recommendedName>
</protein>
<dbReference type="Proteomes" id="UP000054558">
    <property type="component" value="Unassembled WGS sequence"/>
</dbReference>
<organism evidence="3 4">
    <name type="scientific">Klebsormidium nitens</name>
    <name type="common">Green alga</name>
    <name type="synonym">Ulothrix nitens</name>
    <dbReference type="NCBI Taxonomy" id="105231"/>
    <lineage>
        <taxon>Eukaryota</taxon>
        <taxon>Viridiplantae</taxon>
        <taxon>Streptophyta</taxon>
        <taxon>Klebsormidiophyceae</taxon>
        <taxon>Klebsormidiales</taxon>
        <taxon>Klebsormidiaceae</taxon>
        <taxon>Klebsormidium</taxon>
    </lineage>
</organism>
<evidence type="ECO:0000313" key="3">
    <source>
        <dbReference type="EMBL" id="GAQ83922.1"/>
    </source>
</evidence>
<feature type="region of interest" description="Disordered" evidence="1">
    <location>
        <begin position="166"/>
        <end position="216"/>
    </location>
</feature>
<keyword evidence="4" id="KW-1185">Reference proteome</keyword>
<dbReference type="GO" id="GO:0003688">
    <property type="term" value="F:DNA replication origin binding"/>
    <property type="evidence" value="ECO:0007669"/>
    <property type="project" value="InterPro"/>
</dbReference>
<sequence>MARSRPCGRSKSDHRVCQAARYACAAEYRDRITISAERQEFLIAAVNSRSNDIPAPRRRRCQRSEGLKHEGQPARNVWLGQGFSAADQKARRQDARVLQKALKWTANRDPHAIYCRECDTTAEYGLRGGKMGGALTYFCESHGPSKGCFKINSDCAAWVQGSDKARRKACPEPEQHQKGPGPSAAPRSWTATVESACADRGARHSPTTSPHATASNSRSDCGFGAACHPHAASGDAQPGQPLVRGRAEGLRALSSGSARFGVQSAAATMSGLARSASQGYGRVLSTSFGVWRPPKNGAILCRGMAGLAHHAQGSAAYEGESEKVFYSSAPKSRALIATQLMIGGVESNPGWPTRDPDTPSSSSERPLISISTAAEVQESGRPKPVSTEYFDAWRASQPNPNWVAEVMPRSAAQPAQPPGQELTTAPSVSREETGPSSSDPHQPRSAAAELAPTDPGPSSSRPHPDNSAATELAPTEVAGRKRGASSRESSPAPSGTRIRIRSPDEEEVAATSDEEAASFDIEETSDETESDEEPTSEDDRGINDSAVPNAETRDLYRQMEMEEAAARLEEDETPDDALAPMRREMQRRRARDEAPPTSILAMARKDLVAVPEPAVHSDSLTGNEVFKKDGFRVLRVREHGTNCFHQRGANPRGRLPGPKFFMQQEAALLNHEAQVVLHKWGGTVRDGVRVPWRSFASYPNWETARLHLEGRHGSVTEIIQNGKPCKPYLDLDGKDGLPFKRKPVIGADGEVVEAGERYRPEDVTRIIEKWAGIVFKEQYDCELHPSSFVWIESPGQTKFSLHLTINQLSPRQLVFGSNAEGALHFARRLKKRAFQFDPAVAALIDLNVYTKDRKWRTPGSAKVEKPESVLSYIDPAHSWKDALVTWLEPPEARDEVKLPFEVPQRLHEKFSNPRVMSERGTERSSKNEEFVKARMLALLRERLHPSAYEEGPDRYNYSDRTEPCYTGRIHENRQNLTCHLNPNGKIYALCFSQNTEGGDSDVPCVERAYCLGDLFEDNISYETGAVKVDMEHLTRVPGASTPELVAEVAAGRRMPDDLMKLNTVANEWIDGRFRLLGIRSGVNTGKTVFCGAVGDELWQASGRAHTSIMITYRVAQAQDLKARFPRTANYLDLKADYDHKNVWFPDSDNKHNLLTALQSRKDFPEIVVQVDSLLNLRRGSIGEVAPFDLVILDEVASILAHLSAATVRNGMETSELFLEIVQRAKRVLAMDDGYGQREHDFFRLAHVPGKLVINTRRAAVPLTFHVGQDEKKWLDRIVEDLAAGKNVVVVSMSAKVLDRIWDRVTSDHALRLADTDILIHKALSGGETTALLKNVAENWKVRLLMYSPTVEAGVNFDIPWFHTKFLYMCKMRTTARAAWQATLRVRKSESPLIHCYVQSSISVMLDCAQEIPATRLCALDQQGTTAMAPHALDADDESALQDADGDRLDQQVAADSPLNRASGSQSGVGASSGQHSGRTKGLFAPPRCVTTAETLHFLQACNSEVTAAWRRVPSRTEDPGKVVRLIEDGPLFRTFAHTEAERRNSDTRLLHEFQLQVSRAGHVVELEQPEKLSKKSKSRKGLDAEALAIIGARAISAAEFEVLRRLRDTKRDRGSQSVEVMRYEACQFYGLKDLDEHFSKETKAEYKPPFSKKLDFMLKVLLPGRFLDKGAVARQSLEVKMVETARGLLKDLGLAHAFDVDGETRSLLAGGLKGRLLRSDLFKGRPTQVGSKTTMSEKPVSEMFRIQLPAPKEGKVELDPVQFKAVMNVVLGHMGLKLGKAIEVSRPRRGKGKQHESASGNSDYKYKLERKYVLRMAKLVKLQFREVPRVWQHRRQLEPAVRAFLNEVDASDLDHLLSRPSGHPLIEDLSSPTGEESPECMIVIR</sequence>
<gene>
    <name evidence="3" type="ORF">KFL_001680170</name>
</gene>
<feature type="region of interest" description="Disordered" evidence="1">
    <location>
        <begin position="344"/>
        <end position="366"/>
    </location>
</feature>
<accession>A0A1Y1I1T0</accession>
<dbReference type="GO" id="GO:0005524">
    <property type="term" value="F:ATP binding"/>
    <property type="evidence" value="ECO:0007669"/>
    <property type="project" value="InterPro"/>
</dbReference>
<feature type="region of interest" description="Disordered" evidence="1">
    <location>
        <begin position="408"/>
        <end position="554"/>
    </location>
</feature>